<proteinExistence type="predicted"/>
<dbReference type="RefSeq" id="WP_258295798.1">
    <property type="nucleotide sequence ID" value="NZ_JANKJG010000014.1"/>
</dbReference>
<gene>
    <name evidence="2" type="ORF">NTA49_15930</name>
</gene>
<dbReference type="InterPro" id="IPR036873">
    <property type="entry name" value="Rhodanese-like_dom_sf"/>
</dbReference>
<dbReference type="Gene3D" id="3.40.250.10">
    <property type="entry name" value="Rhodanese-like domain"/>
    <property type="match status" value="1"/>
</dbReference>
<dbReference type="Pfam" id="PF00581">
    <property type="entry name" value="Rhodanese"/>
    <property type="match status" value="1"/>
</dbReference>
<dbReference type="CDD" id="cd00158">
    <property type="entry name" value="RHOD"/>
    <property type="match status" value="1"/>
</dbReference>
<feature type="domain" description="Rhodanese" evidence="1">
    <location>
        <begin position="24"/>
        <end position="112"/>
    </location>
</feature>
<accession>A0ABT1Z4H3</accession>
<dbReference type="Proteomes" id="UP001165396">
    <property type="component" value="Unassembled WGS sequence"/>
</dbReference>
<evidence type="ECO:0000313" key="3">
    <source>
        <dbReference type="Proteomes" id="UP001165396"/>
    </source>
</evidence>
<dbReference type="InterPro" id="IPR001763">
    <property type="entry name" value="Rhodanese-like_dom"/>
</dbReference>
<protein>
    <submittedName>
        <fullName evidence="2">Rhodanese-like domain-containing protein</fullName>
    </submittedName>
</protein>
<reference evidence="2" key="1">
    <citation type="submission" date="2022-07" db="EMBL/GenBank/DDBJ databases">
        <title>Pseudosulfitobacter sp. strain AP-MA-4, whole genome sequence.</title>
        <authorList>
            <person name="Jiang Y."/>
        </authorList>
    </citation>
    <scope>NUCLEOTIDE SEQUENCE</scope>
    <source>
        <strain evidence="2">AP-MA-4</strain>
    </source>
</reference>
<dbReference type="PROSITE" id="PS50206">
    <property type="entry name" value="RHODANESE_3"/>
    <property type="match status" value="1"/>
</dbReference>
<dbReference type="SUPFAM" id="SSF52821">
    <property type="entry name" value="Rhodanese/Cell cycle control phosphatase"/>
    <property type="match status" value="1"/>
</dbReference>
<dbReference type="SMART" id="SM00450">
    <property type="entry name" value="RHOD"/>
    <property type="match status" value="1"/>
</dbReference>
<evidence type="ECO:0000259" key="1">
    <source>
        <dbReference type="PROSITE" id="PS50206"/>
    </source>
</evidence>
<dbReference type="PANTHER" id="PTHR44086:SF10">
    <property type="entry name" value="THIOSULFATE SULFURTRANSFERASE_RHODANESE-LIKE DOMAIN-CONTAINING PROTEIN 3"/>
    <property type="match status" value="1"/>
</dbReference>
<name>A0ABT1Z4H3_9RHOB</name>
<comment type="caution">
    <text evidence="2">The sequence shown here is derived from an EMBL/GenBank/DDBJ whole genome shotgun (WGS) entry which is preliminary data.</text>
</comment>
<sequence>MDTEAFETGVLEHWTPKETKKALERGEIVLIDVRTPQEFALERIDGALLSPMHSLRPAHMPGQTDKRIVFHCGSGVRSGKVAEKCLAGGFGRVAHMKGGFAAWKDAGLEYTGTDMATGAPKVMRKSD</sequence>
<organism evidence="2 3">
    <name type="scientific">Pseudosulfitobacter koreensis</name>
    <dbReference type="NCBI Taxonomy" id="2968472"/>
    <lineage>
        <taxon>Bacteria</taxon>
        <taxon>Pseudomonadati</taxon>
        <taxon>Pseudomonadota</taxon>
        <taxon>Alphaproteobacteria</taxon>
        <taxon>Rhodobacterales</taxon>
        <taxon>Roseobacteraceae</taxon>
        <taxon>Pseudosulfitobacter</taxon>
    </lineage>
</organism>
<dbReference type="EMBL" id="JANKJG010000014">
    <property type="protein sequence ID" value="MCR8828030.1"/>
    <property type="molecule type" value="Genomic_DNA"/>
</dbReference>
<dbReference type="PANTHER" id="PTHR44086">
    <property type="entry name" value="THIOSULFATE SULFURTRANSFERASE RDL2, MITOCHONDRIAL-RELATED"/>
    <property type="match status" value="1"/>
</dbReference>
<evidence type="ECO:0000313" key="2">
    <source>
        <dbReference type="EMBL" id="MCR8828030.1"/>
    </source>
</evidence>
<keyword evidence="3" id="KW-1185">Reference proteome</keyword>